<dbReference type="InterPro" id="IPR043129">
    <property type="entry name" value="ATPase_NBD"/>
</dbReference>
<protein>
    <recommendedName>
        <fullName evidence="1">Actin-like protein N-terminal domain-containing protein</fullName>
    </recommendedName>
</protein>
<dbReference type="Proteomes" id="UP000682134">
    <property type="component" value="Unassembled WGS sequence"/>
</dbReference>
<reference evidence="2" key="1">
    <citation type="submission" date="2021-04" db="EMBL/GenBank/DDBJ databases">
        <title>Genome seq and assembly of Bacillus sp.</title>
        <authorList>
            <person name="Chhetri G."/>
        </authorList>
    </citation>
    <scope>NUCLEOTIDE SEQUENCE</scope>
    <source>
        <strain evidence="2">RG28</strain>
    </source>
</reference>
<dbReference type="CDD" id="cd10227">
    <property type="entry name" value="ASKHA_NBD_ParM-like"/>
    <property type="match status" value="1"/>
</dbReference>
<evidence type="ECO:0000313" key="2">
    <source>
        <dbReference type="EMBL" id="MBP0725511.1"/>
    </source>
</evidence>
<proteinExistence type="predicted"/>
<gene>
    <name evidence="2" type="ORF">J5Y03_09960</name>
</gene>
<keyword evidence="3" id="KW-1185">Reference proteome</keyword>
<feature type="domain" description="Actin-like protein N-terminal" evidence="1">
    <location>
        <begin position="27"/>
        <end position="179"/>
    </location>
</feature>
<dbReference type="SUPFAM" id="SSF53067">
    <property type="entry name" value="Actin-like ATPase domain"/>
    <property type="match status" value="1"/>
</dbReference>
<evidence type="ECO:0000259" key="1">
    <source>
        <dbReference type="Pfam" id="PF17989"/>
    </source>
</evidence>
<dbReference type="InterPro" id="IPR040607">
    <property type="entry name" value="ALP_N"/>
</dbReference>
<dbReference type="Gene3D" id="3.30.420.40">
    <property type="match status" value="1"/>
</dbReference>
<comment type="caution">
    <text evidence="2">The sequence shown here is derived from an EMBL/GenBank/DDBJ whole genome shotgun (WGS) entry which is preliminary data.</text>
</comment>
<dbReference type="EMBL" id="JAGIYQ010000005">
    <property type="protein sequence ID" value="MBP0725511.1"/>
    <property type="molecule type" value="Genomic_DNA"/>
</dbReference>
<evidence type="ECO:0000313" key="3">
    <source>
        <dbReference type="Proteomes" id="UP000682134"/>
    </source>
</evidence>
<dbReference type="RefSeq" id="WP_209405130.1">
    <property type="nucleotide sequence ID" value="NZ_JAGIYQ010000005.1"/>
</dbReference>
<name>A0A940NMV8_9BACI</name>
<dbReference type="Pfam" id="PF17989">
    <property type="entry name" value="ALP_N"/>
    <property type="match status" value="1"/>
</dbReference>
<accession>A0A940NMV8</accession>
<dbReference type="AlphaFoldDB" id="A0A940NMV8"/>
<organism evidence="2 3">
    <name type="scientific">Gottfriedia endophytica</name>
    <dbReference type="NCBI Taxonomy" id="2820819"/>
    <lineage>
        <taxon>Bacteria</taxon>
        <taxon>Bacillati</taxon>
        <taxon>Bacillota</taxon>
        <taxon>Bacilli</taxon>
        <taxon>Bacillales</taxon>
        <taxon>Bacillaceae</taxon>
        <taxon>Gottfriedia</taxon>
    </lineage>
</organism>
<sequence>MNTSVNLISKVKKKPLNVLSNKTELMAIDAGNYNVKVRFGFNLEKFCSAVLLYDGRQLDQRYGPDDMRFRIETMQGDILYGVAGNIADMEGEYGSGRVYGNTKNHDEGKVRVLLAVYRYAKSDRLNIVVAQPYKFHSLEKEEIISSLKGTHLVTVDYGDGPIAKTFTIENVSVLAEGAGLFFINPIKKGIVRYIDIGSGTVNCLTFKDGVCLKDQSTTLNFGTETRLDDEDANLESLARGIYSNMSKKWNKNDNVIVGGGCTKDIISILKKYYINADIVRPGFTDEKGKTLIAHPEFANAWGMYEVGEKVYGK</sequence>